<protein>
    <submittedName>
        <fullName evidence="2">Uncharacterized protein</fullName>
    </submittedName>
</protein>
<gene>
    <name evidence="2" type="ORF">V9T40_003356</name>
</gene>
<proteinExistence type="predicted"/>
<evidence type="ECO:0000313" key="3">
    <source>
        <dbReference type="Proteomes" id="UP001367676"/>
    </source>
</evidence>
<sequence>MIYGLPAAYFSGARAETTMPRAYWKLGKIEKLDVRQAIAYVRSQGKLLIRSIKLLYPLEVAVERQPQAALQPNATGPQPQITDTSS</sequence>
<name>A0AAN9TT07_9HEMI</name>
<evidence type="ECO:0000313" key="2">
    <source>
        <dbReference type="EMBL" id="KAK7603357.1"/>
    </source>
</evidence>
<evidence type="ECO:0000256" key="1">
    <source>
        <dbReference type="SAM" id="MobiDB-lite"/>
    </source>
</evidence>
<reference evidence="2 3" key="1">
    <citation type="submission" date="2024-03" db="EMBL/GenBank/DDBJ databases">
        <title>Adaptation during the transition from Ophiocordyceps entomopathogen to insect associate is accompanied by gene loss and intensified selection.</title>
        <authorList>
            <person name="Ward C.M."/>
            <person name="Onetto C.A."/>
            <person name="Borneman A.R."/>
        </authorList>
    </citation>
    <scope>NUCLEOTIDE SEQUENCE [LARGE SCALE GENOMIC DNA]</scope>
    <source>
        <strain evidence="2">AWRI1</strain>
        <tissue evidence="2">Single Adult Female</tissue>
    </source>
</reference>
<dbReference type="AlphaFoldDB" id="A0AAN9TT07"/>
<dbReference type="Proteomes" id="UP001367676">
    <property type="component" value="Unassembled WGS sequence"/>
</dbReference>
<comment type="caution">
    <text evidence="2">The sequence shown here is derived from an EMBL/GenBank/DDBJ whole genome shotgun (WGS) entry which is preliminary data.</text>
</comment>
<feature type="region of interest" description="Disordered" evidence="1">
    <location>
        <begin position="67"/>
        <end position="86"/>
    </location>
</feature>
<dbReference type="EMBL" id="JBBCAQ010000006">
    <property type="protein sequence ID" value="KAK7603357.1"/>
    <property type="molecule type" value="Genomic_DNA"/>
</dbReference>
<organism evidence="2 3">
    <name type="scientific">Parthenolecanium corni</name>
    <dbReference type="NCBI Taxonomy" id="536013"/>
    <lineage>
        <taxon>Eukaryota</taxon>
        <taxon>Metazoa</taxon>
        <taxon>Ecdysozoa</taxon>
        <taxon>Arthropoda</taxon>
        <taxon>Hexapoda</taxon>
        <taxon>Insecta</taxon>
        <taxon>Pterygota</taxon>
        <taxon>Neoptera</taxon>
        <taxon>Paraneoptera</taxon>
        <taxon>Hemiptera</taxon>
        <taxon>Sternorrhyncha</taxon>
        <taxon>Coccoidea</taxon>
        <taxon>Coccidae</taxon>
        <taxon>Parthenolecanium</taxon>
    </lineage>
</organism>
<keyword evidence="3" id="KW-1185">Reference proteome</keyword>
<accession>A0AAN9TT07</accession>
<feature type="compositionally biased region" description="Polar residues" evidence="1">
    <location>
        <begin position="68"/>
        <end position="86"/>
    </location>
</feature>